<feature type="compositionally biased region" description="Polar residues" evidence="6">
    <location>
        <begin position="116"/>
        <end position="128"/>
    </location>
</feature>
<dbReference type="InterPro" id="IPR036576">
    <property type="entry name" value="WRKY_dom_sf"/>
</dbReference>
<feature type="compositionally biased region" description="Basic and acidic residues" evidence="6">
    <location>
        <begin position="92"/>
        <end position="109"/>
    </location>
</feature>
<dbReference type="AlphaFoldDB" id="A0A803L2R1"/>
<sequence>MGSNVNDLSPNSLVNVLVEGRDLTRELQLGLGNETHSSSNKAYGLMAKDILAKFERSLQILQYDPMNQFQFQLTTTATNDSPNFFSGSPKSLDSDGEFRDPAEYKDDSKKRRVSPRITQRVQGSTSSGLEGPIEDGYNWRKYGQKDILGANFPRAYYRCTHRVFQGCLATKQVQRSDDDPSFFDVTYRGALIQQNGVYPSSTSAANSPTIASELSFDNQEKGELVNELVEGRDLTKQLLLMILNNEQPRSSSSNDDNDAYGLIAQKILAKFERSLQILQYDPSNNQSKSKLFQQTTTDSPYSFSGSPKSQDSENNADFKHPSDLKNDPKKLRRVVPQVTQRVQGCTKNGLEGPIEDGFNWRKYGQKDILGAKFPRAYFRCNQRTLEGCFATKLVQRTEDDPAFFQVIYRGMHTCSKASSSSFPTNPTQKPESIEIIAYPPCQQSKDTMLIFEKDIKPFSSSTLQTHQIPTTMPNYNTNNYINLSFPTNTITNTFQSPSCEANMIDFNHRNETVYNPQGAFVRGVTHPSSSSGTHYSDSAPHLSFDQGEFDRDFFIDNPNYIQ</sequence>
<dbReference type="Pfam" id="PF03106">
    <property type="entry name" value="WRKY"/>
    <property type="match status" value="2"/>
</dbReference>
<organism evidence="8 9">
    <name type="scientific">Chenopodium quinoa</name>
    <name type="common">Quinoa</name>
    <dbReference type="NCBI Taxonomy" id="63459"/>
    <lineage>
        <taxon>Eukaryota</taxon>
        <taxon>Viridiplantae</taxon>
        <taxon>Streptophyta</taxon>
        <taxon>Embryophyta</taxon>
        <taxon>Tracheophyta</taxon>
        <taxon>Spermatophyta</taxon>
        <taxon>Magnoliopsida</taxon>
        <taxon>eudicotyledons</taxon>
        <taxon>Gunneridae</taxon>
        <taxon>Pentapetalae</taxon>
        <taxon>Caryophyllales</taxon>
        <taxon>Chenopodiaceae</taxon>
        <taxon>Chenopodioideae</taxon>
        <taxon>Atripliceae</taxon>
        <taxon>Chenopodium</taxon>
    </lineage>
</organism>
<protein>
    <recommendedName>
        <fullName evidence="7">WRKY domain-containing protein</fullName>
    </recommendedName>
</protein>
<keyword evidence="2" id="KW-0805">Transcription regulation</keyword>
<evidence type="ECO:0000256" key="3">
    <source>
        <dbReference type="ARBA" id="ARBA00023125"/>
    </source>
</evidence>
<evidence type="ECO:0000313" key="9">
    <source>
        <dbReference type="Proteomes" id="UP000596660"/>
    </source>
</evidence>
<feature type="domain" description="WRKY" evidence="7">
    <location>
        <begin position="128"/>
        <end position="189"/>
    </location>
</feature>
<dbReference type="Gramene" id="AUR62006150-RA">
    <property type="protein sequence ID" value="AUR62006150-RA:cds"/>
    <property type="gene ID" value="AUR62006150"/>
</dbReference>
<keyword evidence="3" id="KW-0238">DNA-binding</keyword>
<evidence type="ECO:0000256" key="4">
    <source>
        <dbReference type="ARBA" id="ARBA00023163"/>
    </source>
</evidence>
<evidence type="ECO:0000256" key="6">
    <source>
        <dbReference type="SAM" id="MobiDB-lite"/>
    </source>
</evidence>
<dbReference type="Proteomes" id="UP000596660">
    <property type="component" value="Unplaced"/>
</dbReference>
<keyword evidence="5" id="KW-0539">Nucleus</keyword>
<name>A0A803L2R1_CHEQI</name>
<dbReference type="InterPro" id="IPR003657">
    <property type="entry name" value="WRKY_dom"/>
</dbReference>
<keyword evidence="4" id="KW-0804">Transcription</keyword>
<evidence type="ECO:0000259" key="7">
    <source>
        <dbReference type="PROSITE" id="PS50811"/>
    </source>
</evidence>
<keyword evidence="9" id="KW-1185">Reference proteome</keyword>
<evidence type="ECO:0000256" key="2">
    <source>
        <dbReference type="ARBA" id="ARBA00023015"/>
    </source>
</evidence>
<feature type="domain" description="WRKY" evidence="7">
    <location>
        <begin position="349"/>
        <end position="412"/>
    </location>
</feature>
<dbReference type="PANTHER" id="PTHR32096:SF146">
    <property type="entry name" value="WRKY TRANSCRIPTION FACTOR 19-RELATED"/>
    <property type="match status" value="1"/>
</dbReference>
<feature type="region of interest" description="Disordered" evidence="6">
    <location>
        <begin position="286"/>
        <end position="332"/>
    </location>
</feature>
<dbReference type="PANTHER" id="PTHR32096">
    <property type="entry name" value="WRKY TRANSCRIPTION FACTOR 30-RELATED-RELATED"/>
    <property type="match status" value="1"/>
</dbReference>
<feature type="compositionally biased region" description="Polar residues" evidence="6">
    <location>
        <begin position="286"/>
        <end position="315"/>
    </location>
</feature>
<evidence type="ECO:0000256" key="1">
    <source>
        <dbReference type="ARBA" id="ARBA00004123"/>
    </source>
</evidence>
<feature type="region of interest" description="Disordered" evidence="6">
    <location>
        <begin position="80"/>
        <end position="135"/>
    </location>
</feature>
<dbReference type="GO" id="GO:0005634">
    <property type="term" value="C:nucleus"/>
    <property type="evidence" value="ECO:0007669"/>
    <property type="project" value="UniProtKB-SubCell"/>
</dbReference>
<dbReference type="GO" id="GO:0000976">
    <property type="term" value="F:transcription cis-regulatory region binding"/>
    <property type="evidence" value="ECO:0007669"/>
    <property type="project" value="TreeGrafter"/>
</dbReference>
<evidence type="ECO:0000256" key="5">
    <source>
        <dbReference type="ARBA" id="ARBA00023242"/>
    </source>
</evidence>
<comment type="subcellular location">
    <subcellularLocation>
        <location evidence="1">Nucleus</location>
    </subcellularLocation>
</comment>
<dbReference type="EnsemblPlants" id="AUR62006150-RA">
    <property type="protein sequence ID" value="AUR62006150-RA:cds"/>
    <property type="gene ID" value="AUR62006150"/>
</dbReference>
<accession>A0A803L2R1</accession>
<dbReference type="SMART" id="SM00774">
    <property type="entry name" value="WRKY"/>
    <property type="match status" value="2"/>
</dbReference>
<dbReference type="GO" id="GO:0003700">
    <property type="term" value="F:DNA-binding transcription factor activity"/>
    <property type="evidence" value="ECO:0007669"/>
    <property type="project" value="InterPro"/>
</dbReference>
<feature type="compositionally biased region" description="Polar residues" evidence="6">
    <location>
        <begin position="80"/>
        <end position="91"/>
    </location>
</feature>
<evidence type="ECO:0000313" key="8">
    <source>
        <dbReference type="EnsemblPlants" id="AUR62006150-RA:cds"/>
    </source>
</evidence>
<feature type="compositionally biased region" description="Basic and acidic residues" evidence="6">
    <location>
        <begin position="316"/>
        <end position="329"/>
    </location>
</feature>
<reference evidence="8" key="2">
    <citation type="submission" date="2021-03" db="UniProtKB">
        <authorList>
            <consortium name="EnsemblPlants"/>
        </authorList>
    </citation>
    <scope>IDENTIFICATION</scope>
</reference>
<dbReference type="Gene3D" id="2.20.25.80">
    <property type="entry name" value="WRKY domain"/>
    <property type="match status" value="2"/>
</dbReference>
<dbReference type="PROSITE" id="PS50811">
    <property type="entry name" value="WRKY"/>
    <property type="match status" value="2"/>
</dbReference>
<dbReference type="InterPro" id="IPR044810">
    <property type="entry name" value="WRKY_plant"/>
</dbReference>
<proteinExistence type="predicted"/>
<reference evidence="8" key="1">
    <citation type="journal article" date="2017" name="Nature">
        <title>The genome of Chenopodium quinoa.</title>
        <authorList>
            <person name="Jarvis D.E."/>
            <person name="Ho Y.S."/>
            <person name="Lightfoot D.J."/>
            <person name="Schmoeckel S.M."/>
            <person name="Li B."/>
            <person name="Borm T.J.A."/>
            <person name="Ohyanagi H."/>
            <person name="Mineta K."/>
            <person name="Michell C.T."/>
            <person name="Saber N."/>
            <person name="Kharbatia N.M."/>
            <person name="Rupper R.R."/>
            <person name="Sharp A.R."/>
            <person name="Dally N."/>
            <person name="Boughton B.A."/>
            <person name="Woo Y.H."/>
            <person name="Gao G."/>
            <person name="Schijlen E.G.W.M."/>
            <person name="Guo X."/>
            <person name="Momin A.A."/>
            <person name="Negrao S."/>
            <person name="Al-Babili S."/>
            <person name="Gehring C."/>
            <person name="Roessner U."/>
            <person name="Jung C."/>
            <person name="Murphy K."/>
            <person name="Arold S.T."/>
            <person name="Gojobori T."/>
            <person name="van der Linden C.G."/>
            <person name="van Loo E.N."/>
            <person name="Jellen E.N."/>
            <person name="Maughan P.J."/>
            <person name="Tester M."/>
        </authorList>
    </citation>
    <scope>NUCLEOTIDE SEQUENCE [LARGE SCALE GENOMIC DNA]</scope>
    <source>
        <strain evidence="8">cv. PI 614886</strain>
    </source>
</reference>
<dbReference type="SUPFAM" id="SSF118290">
    <property type="entry name" value="WRKY DNA-binding domain"/>
    <property type="match status" value="2"/>
</dbReference>